<name>A0A9Q2FMM3_GLUJA</name>
<evidence type="ECO:0000259" key="1">
    <source>
        <dbReference type="PROSITE" id="PS50075"/>
    </source>
</evidence>
<dbReference type="GeneID" id="81474913"/>
<dbReference type="InterPro" id="IPR036736">
    <property type="entry name" value="ACP-like_sf"/>
</dbReference>
<evidence type="ECO:0000313" key="2">
    <source>
        <dbReference type="EMBL" id="MBF0871061.1"/>
    </source>
</evidence>
<accession>A0A9Q2FMM3</accession>
<proteinExistence type="predicted"/>
<dbReference type="Proteomes" id="UP000661006">
    <property type="component" value="Unassembled WGS sequence"/>
</dbReference>
<dbReference type="SUPFAM" id="SSF47336">
    <property type="entry name" value="ACP-like"/>
    <property type="match status" value="1"/>
</dbReference>
<dbReference type="RefSeq" id="WP_061932178.1">
    <property type="nucleotide sequence ID" value="NZ_JABCQN010000004.1"/>
</dbReference>
<evidence type="ECO:0000313" key="3">
    <source>
        <dbReference type="Proteomes" id="UP000661006"/>
    </source>
</evidence>
<gene>
    <name evidence="2" type="ORF">HKD32_09410</name>
</gene>
<reference evidence="2" key="1">
    <citation type="submission" date="2020-04" db="EMBL/GenBank/DDBJ databases">
        <authorList>
            <person name="Sombolestani A."/>
        </authorList>
    </citation>
    <scope>NUCLEOTIDE SEQUENCE</scope>
    <source>
        <strain evidence="2">R71697</strain>
    </source>
</reference>
<dbReference type="InterPro" id="IPR009081">
    <property type="entry name" value="PP-bd_ACP"/>
</dbReference>
<sequence>MNNTEITDRLTGIFREVFDDPKLELHDAMTASDIAGWDSVAMINIIVGVEERFQIRLRTREVDGLKTVGDLITLIAEKTA</sequence>
<dbReference type="Pfam" id="PF00550">
    <property type="entry name" value="PP-binding"/>
    <property type="match status" value="1"/>
</dbReference>
<reference evidence="2" key="2">
    <citation type="submission" date="2020-11" db="EMBL/GenBank/DDBJ databases">
        <title>Description of novel Gluconobacter species.</title>
        <authorList>
            <person name="Cleenwerck I."/>
            <person name="Cnockaert M."/>
            <person name="Borremans W."/>
            <person name="Wieme A.D."/>
            <person name="De Vuyst L."/>
            <person name="Vandamme P."/>
        </authorList>
    </citation>
    <scope>NUCLEOTIDE SEQUENCE</scope>
    <source>
        <strain evidence="2">R71697</strain>
    </source>
</reference>
<dbReference type="AlphaFoldDB" id="A0A9Q2FMM3"/>
<dbReference type="Gene3D" id="1.10.1200.10">
    <property type="entry name" value="ACP-like"/>
    <property type="match status" value="1"/>
</dbReference>
<comment type="caution">
    <text evidence="2">The sequence shown here is derived from an EMBL/GenBank/DDBJ whole genome shotgun (WGS) entry which is preliminary data.</text>
</comment>
<dbReference type="EMBL" id="JABCQN010000004">
    <property type="protein sequence ID" value="MBF0871061.1"/>
    <property type="molecule type" value="Genomic_DNA"/>
</dbReference>
<protein>
    <submittedName>
        <fullName evidence="2">Acyl carrier protein</fullName>
    </submittedName>
</protein>
<feature type="domain" description="Carrier" evidence="1">
    <location>
        <begin position="1"/>
        <end position="79"/>
    </location>
</feature>
<organism evidence="2 3">
    <name type="scientific">Gluconobacter japonicus</name>
    <dbReference type="NCBI Taxonomy" id="376620"/>
    <lineage>
        <taxon>Bacteria</taxon>
        <taxon>Pseudomonadati</taxon>
        <taxon>Pseudomonadota</taxon>
        <taxon>Alphaproteobacteria</taxon>
        <taxon>Acetobacterales</taxon>
        <taxon>Acetobacteraceae</taxon>
        <taxon>Gluconobacter</taxon>
    </lineage>
</organism>
<dbReference type="PROSITE" id="PS50075">
    <property type="entry name" value="CARRIER"/>
    <property type="match status" value="1"/>
</dbReference>